<dbReference type="SUPFAM" id="SSF48592">
    <property type="entry name" value="GroEL equatorial domain-like"/>
    <property type="match status" value="1"/>
</dbReference>
<dbReference type="InterPro" id="IPR018370">
    <property type="entry name" value="Chaperonin_Cpn60_CS"/>
</dbReference>
<dbReference type="FunFam" id="3.50.7.10:FF:000001">
    <property type="entry name" value="60 kDa chaperonin"/>
    <property type="match status" value="1"/>
</dbReference>
<evidence type="ECO:0008006" key="8">
    <source>
        <dbReference type="Google" id="ProtNLM"/>
    </source>
</evidence>
<dbReference type="EMBL" id="LT934117">
    <property type="protein sequence ID" value="VAH99353.1"/>
    <property type="molecule type" value="Genomic_DNA"/>
</dbReference>
<dbReference type="Gene3D" id="3.30.260.10">
    <property type="entry name" value="TCP-1-like chaperonin intermediate domain"/>
    <property type="match status" value="2"/>
</dbReference>
<dbReference type="AlphaFoldDB" id="A0A9R0SQD8"/>
<evidence type="ECO:0000256" key="3">
    <source>
        <dbReference type="ARBA" id="ARBA00022840"/>
    </source>
</evidence>
<dbReference type="SUPFAM" id="SSF52029">
    <property type="entry name" value="GroEL apical domain-like"/>
    <property type="match status" value="1"/>
</dbReference>
<keyword evidence="3" id="KW-0067">ATP-binding</keyword>
<feature type="coiled-coil region" evidence="5">
    <location>
        <begin position="176"/>
        <end position="203"/>
    </location>
</feature>
<keyword evidence="2" id="KW-0547">Nucleotide-binding</keyword>
<protein>
    <recommendedName>
        <fullName evidence="8">RuBisCO large subunit-binding protein subunit beta, chloroplastic</fullName>
    </recommendedName>
</protein>
<name>A0A9R0SQD8_TRITD</name>
<dbReference type="Proteomes" id="UP000324705">
    <property type="component" value="Chromosome 4A"/>
</dbReference>
<proteinExistence type="inferred from homology"/>
<dbReference type="PANTHER" id="PTHR45633">
    <property type="entry name" value="60 KDA HEAT SHOCK PROTEIN, MITOCHONDRIAL"/>
    <property type="match status" value="1"/>
</dbReference>
<evidence type="ECO:0000256" key="4">
    <source>
        <dbReference type="ARBA" id="ARBA00023186"/>
    </source>
</evidence>
<reference evidence="6 7" key="1">
    <citation type="submission" date="2017-09" db="EMBL/GenBank/DDBJ databases">
        <authorList>
            <consortium name="International Durum Wheat Genome Sequencing Consortium (IDWGSC)"/>
            <person name="Milanesi L."/>
        </authorList>
    </citation>
    <scope>NUCLEOTIDE SEQUENCE [LARGE SCALE GENOMIC DNA]</scope>
    <source>
        <strain evidence="7">cv. Svevo</strain>
    </source>
</reference>
<comment type="similarity">
    <text evidence="1">Belongs to the chaperonin (HSP60) family.</text>
</comment>
<accession>A0A9R0SQD8</accession>
<dbReference type="InterPro" id="IPR027410">
    <property type="entry name" value="TCP-1-like_intermed_sf"/>
</dbReference>
<dbReference type="GO" id="GO:0140662">
    <property type="term" value="F:ATP-dependent protein folding chaperone"/>
    <property type="evidence" value="ECO:0007669"/>
    <property type="project" value="InterPro"/>
</dbReference>
<dbReference type="PROSITE" id="PS00296">
    <property type="entry name" value="CHAPERONINS_CPN60"/>
    <property type="match status" value="1"/>
</dbReference>
<dbReference type="InterPro" id="IPR002423">
    <property type="entry name" value="Cpn60/GroEL/TCP-1"/>
</dbReference>
<evidence type="ECO:0000256" key="1">
    <source>
        <dbReference type="ARBA" id="ARBA00006607"/>
    </source>
</evidence>
<dbReference type="SUPFAM" id="SSF54849">
    <property type="entry name" value="GroEL-intermediate domain like"/>
    <property type="match status" value="1"/>
</dbReference>
<dbReference type="InterPro" id="IPR027413">
    <property type="entry name" value="GROEL-like_equatorial_sf"/>
</dbReference>
<organism evidence="6 7">
    <name type="scientific">Triticum turgidum subsp. durum</name>
    <name type="common">Durum wheat</name>
    <name type="synonym">Triticum durum</name>
    <dbReference type="NCBI Taxonomy" id="4567"/>
    <lineage>
        <taxon>Eukaryota</taxon>
        <taxon>Viridiplantae</taxon>
        <taxon>Streptophyta</taxon>
        <taxon>Embryophyta</taxon>
        <taxon>Tracheophyta</taxon>
        <taxon>Spermatophyta</taxon>
        <taxon>Magnoliopsida</taxon>
        <taxon>Liliopsida</taxon>
        <taxon>Poales</taxon>
        <taxon>Poaceae</taxon>
        <taxon>BOP clade</taxon>
        <taxon>Pooideae</taxon>
        <taxon>Triticodae</taxon>
        <taxon>Triticeae</taxon>
        <taxon>Triticinae</taxon>
        <taxon>Triticum</taxon>
    </lineage>
</organism>
<dbReference type="Pfam" id="PF00118">
    <property type="entry name" value="Cpn60_TCP1"/>
    <property type="match status" value="1"/>
</dbReference>
<keyword evidence="4" id="KW-0143">Chaperone</keyword>
<keyword evidence="5" id="KW-0175">Coiled coil</keyword>
<evidence type="ECO:0000256" key="5">
    <source>
        <dbReference type="SAM" id="Coils"/>
    </source>
</evidence>
<sequence>MSKEVEDSELADVAAVSAGNNYEIGNMIAEAMSKVGRKGVVTLEEGRSSENNLYVVEGMQFERGYISPYFVTDSEKMTTEYENCKLLLVDKKITNARDLINVLEEAIRGQYPILIIAEDIEQEALATLVVNKLRGTVIRDEVGLTLDKADSTVLGTAAKVVLTKESTTIVGDGSTQEEVTKRVAQIKNLIEAAEQDYEKEKLNERIAKLAGGVAVIQVGAQTETELKEKKLRVEDALNATKAAVEEGIVVGGGCTLLRLAAKVDAIKDTLENDEQKVGAEIVRRALCYPLKLIAKNAGVNGSVVTEKVLSNDNFKFGYNAATGQYEDLMAAGIIDPTKVVRCCLEHAASVAKTFLTSDVVVVEIKEPEAAPLANPMDNSGFGY</sequence>
<dbReference type="Gene3D" id="1.10.560.10">
    <property type="entry name" value="GroEL-like equatorial domain"/>
    <property type="match status" value="1"/>
</dbReference>
<evidence type="ECO:0000313" key="7">
    <source>
        <dbReference type="Proteomes" id="UP000324705"/>
    </source>
</evidence>
<dbReference type="GO" id="GO:0005524">
    <property type="term" value="F:ATP binding"/>
    <property type="evidence" value="ECO:0007669"/>
    <property type="project" value="UniProtKB-KW"/>
</dbReference>
<evidence type="ECO:0000256" key="2">
    <source>
        <dbReference type="ARBA" id="ARBA00022741"/>
    </source>
</evidence>
<gene>
    <name evidence="6" type="ORF">TRITD_4Av1G254470</name>
</gene>
<dbReference type="GO" id="GO:0042026">
    <property type="term" value="P:protein refolding"/>
    <property type="evidence" value="ECO:0007669"/>
    <property type="project" value="InterPro"/>
</dbReference>
<dbReference type="InterPro" id="IPR001844">
    <property type="entry name" value="Cpn60/GroEL"/>
</dbReference>
<dbReference type="Gramene" id="TRITD4Av1G254470.15">
    <property type="protein sequence ID" value="TRITD4Av1G254470.15"/>
    <property type="gene ID" value="TRITD4Av1G254470"/>
</dbReference>
<evidence type="ECO:0000313" key="6">
    <source>
        <dbReference type="EMBL" id="VAH99353.1"/>
    </source>
</evidence>
<keyword evidence="7" id="KW-1185">Reference proteome</keyword>
<dbReference type="InterPro" id="IPR027409">
    <property type="entry name" value="GroEL-like_apical_dom_sf"/>
</dbReference>
<dbReference type="Gene3D" id="3.50.7.10">
    <property type="entry name" value="GroEL"/>
    <property type="match status" value="2"/>
</dbReference>